<gene>
    <name evidence="2" type="ORF">LX16_2673</name>
</gene>
<protein>
    <submittedName>
        <fullName evidence="2">Uncharacterized protein DUF1772</fullName>
    </submittedName>
</protein>
<feature type="transmembrane region" description="Helical" evidence="1">
    <location>
        <begin position="12"/>
        <end position="35"/>
    </location>
</feature>
<feature type="transmembrane region" description="Helical" evidence="1">
    <location>
        <begin position="61"/>
        <end position="81"/>
    </location>
</feature>
<evidence type="ECO:0000256" key="1">
    <source>
        <dbReference type="SAM" id="Phobius"/>
    </source>
</evidence>
<accession>A0A562V243</accession>
<keyword evidence="1" id="KW-0472">Membrane</keyword>
<feature type="transmembrane region" description="Helical" evidence="1">
    <location>
        <begin position="141"/>
        <end position="159"/>
    </location>
</feature>
<dbReference type="Proteomes" id="UP000321617">
    <property type="component" value="Unassembled WGS sequence"/>
</dbReference>
<name>A0A562V243_9ACTN</name>
<dbReference type="AlphaFoldDB" id="A0A562V243"/>
<dbReference type="EMBL" id="VLLL01000006">
    <property type="protein sequence ID" value="TWJ11931.1"/>
    <property type="molecule type" value="Genomic_DNA"/>
</dbReference>
<evidence type="ECO:0000313" key="3">
    <source>
        <dbReference type="Proteomes" id="UP000321617"/>
    </source>
</evidence>
<feature type="transmembrane region" description="Helical" evidence="1">
    <location>
        <begin position="88"/>
        <end position="110"/>
    </location>
</feature>
<keyword evidence="1" id="KW-0812">Transmembrane</keyword>
<reference evidence="2 3" key="1">
    <citation type="journal article" date="2013" name="Stand. Genomic Sci.">
        <title>Genomic Encyclopedia of Type Strains, Phase I: The one thousand microbial genomes (KMG-I) project.</title>
        <authorList>
            <person name="Kyrpides N.C."/>
            <person name="Woyke T."/>
            <person name="Eisen J.A."/>
            <person name="Garrity G."/>
            <person name="Lilburn T.G."/>
            <person name="Beck B.J."/>
            <person name="Whitman W.B."/>
            <person name="Hugenholtz P."/>
            <person name="Klenk H.P."/>
        </authorList>
    </citation>
    <scope>NUCLEOTIDE SEQUENCE [LARGE SCALE GENOMIC DNA]</scope>
    <source>
        <strain evidence="2 3">DSM 45044</strain>
    </source>
</reference>
<dbReference type="RefSeq" id="WP_147138645.1">
    <property type="nucleotide sequence ID" value="NZ_BAABIJ010000002.1"/>
</dbReference>
<comment type="caution">
    <text evidence="2">The sequence shown here is derived from an EMBL/GenBank/DDBJ whole genome shotgun (WGS) entry which is preliminary data.</text>
</comment>
<evidence type="ECO:0000313" key="2">
    <source>
        <dbReference type="EMBL" id="TWJ11931.1"/>
    </source>
</evidence>
<sequence>MNTIAERAGFTAPAVFTWVAMLGFGGIAVETIVIYPNVFHDAPASLTLATEFFSVTGPADFFPPMGAATIVACLVALVAAWRVAPARYWLLAALGSLVVGEFLFSMVYFWPRNDIMFEEGIAVHTAAFLQATADEFQTGHWFRLAMSGFTATAGFVAALKAHRRLVEKGAERVAQAV</sequence>
<dbReference type="OrthoDB" id="2595667at2"/>
<keyword evidence="1" id="KW-1133">Transmembrane helix</keyword>
<organism evidence="2 3">
    <name type="scientific">Stackebrandtia albiflava</name>
    <dbReference type="NCBI Taxonomy" id="406432"/>
    <lineage>
        <taxon>Bacteria</taxon>
        <taxon>Bacillati</taxon>
        <taxon>Actinomycetota</taxon>
        <taxon>Actinomycetes</taxon>
        <taxon>Glycomycetales</taxon>
        <taxon>Glycomycetaceae</taxon>
        <taxon>Stackebrandtia</taxon>
    </lineage>
</organism>
<keyword evidence="3" id="KW-1185">Reference proteome</keyword>
<proteinExistence type="predicted"/>